<reference evidence="1" key="1">
    <citation type="submission" date="2020-04" db="EMBL/GenBank/DDBJ databases">
        <authorList>
            <person name="Alioto T."/>
            <person name="Alioto T."/>
            <person name="Gomez Garrido J."/>
        </authorList>
    </citation>
    <scope>NUCLEOTIDE SEQUENCE</scope>
    <source>
        <strain evidence="1">A484AB</strain>
    </source>
</reference>
<dbReference type="EMBL" id="CACRXK020016316">
    <property type="protein sequence ID" value="CAB4029654.1"/>
    <property type="molecule type" value="Genomic_DNA"/>
</dbReference>
<dbReference type="OrthoDB" id="5978289at2759"/>
<evidence type="ECO:0000313" key="2">
    <source>
        <dbReference type="Proteomes" id="UP001152795"/>
    </source>
</evidence>
<proteinExistence type="predicted"/>
<keyword evidence="2" id="KW-1185">Reference proteome</keyword>
<dbReference type="InterPro" id="IPR013087">
    <property type="entry name" value="Znf_C2H2_type"/>
</dbReference>
<organism evidence="1 2">
    <name type="scientific">Paramuricea clavata</name>
    <name type="common">Red gorgonian</name>
    <name type="synonym">Violescent sea-whip</name>
    <dbReference type="NCBI Taxonomy" id="317549"/>
    <lineage>
        <taxon>Eukaryota</taxon>
        <taxon>Metazoa</taxon>
        <taxon>Cnidaria</taxon>
        <taxon>Anthozoa</taxon>
        <taxon>Octocorallia</taxon>
        <taxon>Malacalcyonacea</taxon>
        <taxon>Plexauridae</taxon>
        <taxon>Paramuricea</taxon>
    </lineage>
</organism>
<evidence type="ECO:0000313" key="1">
    <source>
        <dbReference type="EMBL" id="CAB4029654.1"/>
    </source>
</evidence>
<dbReference type="AlphaFoldDB" id="A0A7D9L8M6"/>
<gene>
    <name evidence="1" type="ORF">PACLA_8A083458</name>
</gene>
<sequence length="341" mass="39910">MYRTGKKNAVKNVHNNYNEYSEFHARESEKVIDIVNKTAELDEKMKSPFACRADGCNKSYLSHFARVRHEIGKHKFVIARFEEINDERDPMGYYFCQCGCAFVFSTRATRNRHEKTIHHATGCEYPEMTPNAQTTHPDYIFNYHQAKLAFGLFLSELADCIKGDGERLYEIYKLALLLFKSRGHTKYAYEVLLYLAKINFLPHEEAFTLKWNRFYNHHGKNNKTASSRRCGKHWGANLDEKGATRTSESLELHEMIISSIDQDCELLERKGRRSNPKKNEAVVQTLSDLLEVEAFKFKSGREGYPTFPKFEANIVSLDYRDLHKWIKDHLKLWQSIYKSHN</sequence>
<dbReference type="PROSITE" id="PS50157">
    <property type="entry name" value="ZINC_FINGER_C2H2_2"/>
    <property type="match status" value="1"/>
</dbReference>
<accession>A0A7D9L8M6</accession>
<comment type="caution">
    <text evidence="1">The sequence shown here is derived from an EMBL/GenBank/DDBJ whole genome shotgun (WGS) entry which is preliminary data.</text>
</comment>
<dbReference type="Proteomes" id="UP001152795">
    <property type="component" value="Unassembled WGS sequence"/>
</dbReference>
<dbReference type="SMART" id="SM00355">
    <property type="entry name" value="ZnF_C2H2"/>
    <property type="match status" value="2"/>
</dbReference>
<dbReference type="PROSITE" id="PS00028">
    <property type="entry name" value="ZINC_FINGER_C2H2_1"/>
    <property type="match status" value="1"/>
</dbReference>
<protein>
    <submittedName>
        <fullName evidence="1">Uncharacterized protein</fullName>
    </submittedName>
</protein>
<name>A0A7D9L8M6_PARCT</name>